<feature type="transmembrane region" description="Helical" evidence="1">
    <location>
        <begin position="73"/>
        <end position="93"/>
    </location>
</feature>
<keyword evidence="1" id="KW-0812">Transmembrane</keyword>
<name>A0A699HVA3_TANCI</name>
<keyword evidence="1" id="KW-0472">Membrane</keyword>
<dbReference type="EMBL" id="BKCJ010185253">
    <property type="protein sequence ID" value="GEY51742.1"/>
    <property type="molecule type" value="Genomic_DNA"/>
</dbReference>
<dbReference type="AlphaFoldDB" id="A0A699HVA3"/>
<evidence type="ECO:0000313" key="2">
    <source>
        <dbReference type="EMBL" id="GEY51742.1"/>
    </source>
</evidence>
<evidence type="ECO:0000256" key="1">
    <source>
        <dbReference type="SAM" id="Phobius"/>
    </source>
</evidence>
<comment type="caution">
    <text evidence="2">The sequence shown here is derived from an EMBL/GenBank/DDBJ whole genome shotgun (WGS) entry which is preliminary data.</text>
</comment>
<reference evidence="2" key="1">
    <citation type="journal article" date="2019" name="Sci. Rep.">
        <title>Draft genome of Tanacetum cinerariifolium, the natural source of mosquito coil.</title>
        <authorList>
            <person name="Yamashiro T."/>
            <person name="Shiraishi A."/>
            <person name="Satake H."/>
            <person name="Nakayama K."/>
        </authorList>
    </citation>
    <scope>NUCLEOTIDE SEQUENCE</scope>
</reference>
<protein>
    <submittedName>
        <fullName evidence="2">Uncharacterized protein</fullName>
    </submittedName>
</protein>
<keyword evidence="1" id="KW-1133">Transmembrane helix</keyword>
<gene>
    <name evidence="2" type="ORF">Tci_423716</name>
</gene>
<sequence length="164" mass="18312">MAGENIYNLTMEQYLTLAKRNQELGVVRPEIKGNVNFKITSQFIRGLREETFSKNKNDDACEHIERVLDIVSLFNISGVTLDAVMLLVFLITLTGAAKRLGRKDLYQAWESHLLDSHGPILGMTPAEGMAAIVSKLDNLGQDMKKLNKNVHAIQVGWQLYGGPQ</sequence>
<organism evidence="2">
    <name type="scientific">Tanacetum cinerariifolium</name>
    <name type="common">Dalmatian daisy</name>
    <name type="synonym">Chrysanthemum cinerariifolium</name>
    <dbReference type="NCBI Taxonomy" id="118510"/>
    <lineage>
        <taxon>Eukaryota</taxon>
        <taxon>Viridiplantae</taxon>
        <taxon>Streptophyta</taxon>
        <taxon>Embryophyta</taxon>
        <taxon>Tracheophyta</taxon>
        <taxon>Spermatophyta</taxon>
        <taxon>Magnoliopsida</taxon>
        <taxon>eudicotyledons</taxon>
        <taxon>Gunneridae</taxon>
        <taxon>Pentapetalae</taxon>
        <taxon>asterids</taxon>
        <taxon>campanulids</taxon>
        <taxon>Asterales</taxon>
        <taxon>Asteraceae</taxon>
        <taxon>Asteroideae</taxon>
        <taxon>Anthemideae</taxon>
        <taxon>Anthemidinae</taxon>
        <taxon>Tanacetum</taxon>
    </lineage>
</organism>
<accession>A0A699HVA3</accession>
<proteinExistence type="predicted"/>